<comment type="similarity">
    <text evidence="5">Belongs to the peptidase C19 family.</text>
</comment>
<dbReference type="Proteomes" id="UP000182334">
    <property type="component" value="Chromosome IV"/>
</dbReference>
<gene>
    <name evidence="9" type="ORF">SAMEA4029009_CIC11G00000003305</name>
    <name evidence="10" type="ORF">SAMEA4029010_CIC11G00000005808</name>
</gene>
<feature type="domain" description="USP" evidence="7">
    <location>
        <begin position="215"/>
        <end position="542"/>
    </location>
</feature>
<dbReference type="GO" id="GO:0005634">
    <property type="term" value="C:nucleus"/>
    <property type="evidence" value="ECO:0007669"/>
    <property type="project" value="TreeGrafter"/>
</dbReference>
<reference evidence="11" key="1">
    <citation type="submission" date="2016-10" db="EMBL/GenBank/DDBJ databases">
        <authorList>
            <person name="Geijer C."/>
            <person name="Jareborg N."/>
            <person name="Dainat J."/>
        </authorList>
    </citation>
    <scope>NUCLEOTIDE SEQUENCE [LARGE SCALE GENOMIC DNA]</scope>
    <source>
        <strain evidence="11">PYCC 4715</strain>
    </source>
</reference>
<dbReference type="PROSITE" id="PS50271">
    <property type="entry name" value="ZF_UBP"/>
    <property type="match status" value="1"/>
</dbReference>
<dbReference type="Pfam" id="PF00443">
    <property type="entry name" value="UCH"/>
    <property type="match status" value="1"/>
</dbReference>
<keyword evidence="2 4" id="KW-0863">Zinc-finger</keyword>
<proteinExistence type="inferred from homology"/>
<evidence type="ECO:0000313" key="12">
    <source>
        <dbReference type="Proteomes" id="UP000182334"/>
    </source>
</evidence>
<dbReference type="GO" id="GO:0008270">
    <property type="term" value="F:zinc ion binding"/>
    <property type="evidence" value="ECO:0007669"/>
    <property type="project" value="UniProtKB-KW"/>
</dbReference>
<evidence type="ECO:0000313" key="10">
    <source>
        <dbReference type="EMBL" id="SGZ54260.1"/>
    </source>
</evidence>
<evidence type="ECO:0000259" key="7">
    <source>
        <dbReference type="PROSITE" id="PS50235"/>
    </source>
</evidence>
<dbReference type="EC" id="3.4.19.12" evidence="5"/>
<dbReference type="GO" id="GO:0005829">
    <property type="term" value="C:cytosol"/>
    <property type="evidence" value="ECO:0007669"/>
    <property type="project" value="TreeGrafter"/>
</dbReference>
<dbReference type="PROSITE" id="PS50235">
    <property type="entry name" value="USP_3"/>
    <property type="match status" value="1"/>
</dbReference>
<dbReference type="PANTHER" id="PTHR24006:SF937">
    <property type="entry name" value="UBIQUITIN CARBOXYL-TERMINAL HYDROLASE"/>
    <property type="match status" value="1"/>
</dbReference>
<evidence type="ECO:0000256" key="6">
    <source>
        <dbReference type="SAM" id="MobiDB-lite"/>
    </source>
</evidence>
<evidence type="ECO:0000313" key="11">
    <source>
        <dbReference type="Proteomes" id="UP000182259"/>
    </source>
</evidence>
<dbReference type="Proteomes" id="UP000182259">
    <property type="component" value="Chromosome III"/>
</dbReference>
<dbReference type="PROSITE" id="PS00973">
    <property type="entry name" value="USP_2"/>
    <property type="match status" value="1"/>
</dbReference>
<dbReference type="InterPro" id="IPR001607">
    <property type="entry name" value="Znf_UBP"/>
</dbReference>
<evidence type="ECO:0000256" key="4">
    <source>
        <dbReference type="PROSITE-ProRule" id="PRU00502"/>
    </source>
</evidence>
<dbReference type="InterPro" id="IPR013083">
    <property type="entry name" value="Znf_RING/FYVE/PHD"/>
</dbReference>
<dbReference type="Gene3D" id="3.30.40.10">
    <property type="entry name" value="Zinc/RING finger domain, C3HC4 (zinc finger)"/>
    <property type="match status" value="1"/>
</dbReference>
<dbReference type="STRING" id="45354.A0A1L0BRW4"/>
<evidence type="ECO:0000256" key="1">
    <source>
        <dbReference type="ARBA" id="ARBA00022723"/>
    </source>
</evidence>
<keyword evidence="5" id="KW-0833">Ubl conjugation pathway</keyword>
<evidence type="ECO:0000313" key="9">
    <source>
        <dbReference type="EMBL" id="SGZ54097.1"/>
    </source>
</evidence>
<dbReference type="InterPro" id="IPR018200">
    <property type="entry name" value="USP_CS"/>
</dbReference>
<dbReference type="EMBL" id="LT635766">
    <property type="protein sequence ID" value="SGZ54097.1"/>
    <property type="molecule type" value="Genomic_DNA"/>
</dbReference>
<comment type="catalytic activity">
    <reaction evidence="5">
        <text>Thiol-dependent hydrolysis of ester, thioester, amide, peptide and isopeptide bonds formed by the C-terminal Gly of ubiquitin (a 76-residue protein attached to proteins as an intracellular targeting signal).</text>
        <dbReference type="EC" id="3.4.19.12"/>
    </reaction>
</comment>
<keyword evidence="3" id="KW-0862">Zinc</keyword>
<dbReference type="InterPro" id="IPR050164">
    <property type="entry name" value="Peptidase_C19"/>
</dbReference>
<keyword evidence="12" id="KW-1185">Reference proteome</keyword>
<keyword evidence="5" id="KW-0645">Protease</keyword>
<name>A0A1L0BRW4_9ASCO</name>
<dbReference type="EMBL" id="LT635759">
    <property type="protein sequence ID" value="SGZ54260.1"/>
    <property type="molecule type" value="Genomic_DNA"/>
</dbReference>
<dbReference type="InterPro" id="IPR028889">
    <property type="entry name" value="USP"/>
</dbReference>
<dbReference type="AlphaFoldDB" id="A0A1L0BRW4"/>
<evidence type="ECO:0000256" key="3">
    <source>
        <dbReference type="ARBA" id="ARBA00022833"/>
    </source>
</evidence>
<feature type="compositionally biased region" description="Polar residues" evidence="6">
    <location>
        <begin position="1"/>
        <end position="11"/>
    </location>
</feature>
<dbReference type="InterPro" id="IPR038765">
    <property type="entry name" value="Papain-like_cys_pep_sf"/>
</dbReference>
<keyword evidence="5" id="KW-0378">Hydrolase</keyword>
<evidence type="ECO:0000259" key="8">
    <source>
        <dbReference type="PROSITE" id="PS50271"/>
    </source>
</evidence>
<dbReference type="Pfam" id="PF02148">
    <property type="entry name" value="zf-UBP"/>
    <property type="match status" value="1"/>
</dbReference>
<dbReference type="GO" id="GO:0006508">
    <property type="term" value="P:proteolysis"/>
    <property type="evidence" value="ECO:0007669"/>
    <property type="project" value="UniProtKB-KW"/>
</dbReference>
<dbReference type="InterPro" id="IPR001394">
    <property type="entry name" value="Peptidase_C19_UCH"/>
</dbReference>
<dbReference type="PANTHER" id="PTHR24006">
    <property type="entry name" value="UBIQUITIN CARBOXYL-TERMINAL HYDROLASE"/>
    <property type="match status" value="1"/>
</dbReference>
<sequence length="544" mass="60703">MSSRASTTTKTVPGDARIGSGLPKLATTYNPQQRTPPPDNFGHIQPCTHLTSVLETKAHDTVMATYRQAVAVSIAINPLLLKHVVYTLKKDGLLVPQAKLSEYKSQMLLCGECQLCNFYLVFICLQCPHVGCYHEHALKHAKDHNHMFAIDSHNGLLFCFQCGDYINHATLNRIRLGAVANCVGTDSPPETEGEDAESVAANYVKPSSHAVQGLKGIVNLGSTCYMSSILQTMLHNPLVRFQFFNNDLHYFNCASQSHYHSGDDQIDESSACITCLMDTIFKEFFTSTSHEGAGITNLLMTAWYKNQLLAGFQEQDAHEFWQFLLNEFHSDYERVARKAGVATEPCKCVAHATFSGQLESSVACGNCGAVTKTVDPLVDLSLEVHNLNNRSIYDCLDQFTHNEALDVKYKCQSCLEETKAHRSLRLKKIPPVLSIQLKRFKHNFANDTASKIDVDVDAPFFLNLTKYASDFNEESLDPIDSNKVYELFAVINHTGLVNTGHYIALIKNSTGQWFKFDDSVISHVSHDEVKATKAYLLFYIAHNI</sequence>
<feature type="domain" description="UBP-type" evidence="8">
    <location>
        <begin position="79"/>
        <end position="187"/>
    </location>
</feature>
<accession>A0A1L0BRW4</accession>
<dbReference type="Gene3D" id="3.90.70.10">
    <property type="entry name" value="Cysteine proteinases"/>
    <property type="match status" value="1"/>
</dbReference>
<evidence type="ECO:0000256" key="5">
    <source>
        <dbReference type="RuleBase" id="RU366025"/>
    </source>
</evidence>
<dbReference type="PROSITE" id="PS00972">
    <property type="entry name" value="USP_1"/>
    <property type="match status" value="1"/>
</dbReference>
<dbReference type="SMART" id="SM00290">
    <property type="entry name" value="ZnF_UBP"/>
    <property type="match status" value="1"/>
</dbReference>
<protein>
    <recommendedName>
        <fullName evidence="5">Ubiquitin carboxyl-terminal hydrolase</fullName>
        <ecNumber evidence="5">3.4.19.12</ecNumber>
    </recommendedName>
</protein>
<dbReference type="SUPFAM" id="SSF54001">
    <property type="entry name" value="Cysteine proteinases"/>
    <property type="match status" value="1"/>
</dbReference>
<keyword evidence="1" id="KW-0479">Metal-binding</keyword>
<dbReference type="SUPFAM" id="SSF57850">
    <property type="entry name" value="RING/U-box"/>
    <property type="match status" value="1"/>
</dbReference>
<evidence type="ECO:0000256" key="2">
    <source>
        <dbReference type="ARBA" id="ARBA00022771"/>
    </source>
</evidence>
<feature type="region of interest" description="Disordered" evidence="6">
    <location>
        <begin position="1"/>
        <end position="24"/>
    </location>
</feature>
<dbReference type="GO" id="GO:0016579">
    <property type="term" value="P:protein deubiquitination"/>
    <property type="evidence" value="ECO:0007669"/>
    <property type="project" value="InterPro"/>
</dbReference>
<dbReference type="GO" id="GO:0004843">
    <property type="term" value="F:cysteine-type deubiquitinase activity"/>
    <property type="evidence" value="ECO:0007669"/>
    <property type="project" value="UniProtKB-UniRule"/>
</dbReference>
<reference evidence="9 12" key="2">
    <citation type="submission" date="2016-10" db="EMBL/GenBank/DDBJ databases">
        <authorList>
            <person name="de Groot N.N."/>
        </authorList>
    </citation>
    <scope>NUCLEOTIDE SEQUENCE [LARGE SCALE GENOMIC DNA]</scope>
    <source>
        <strain evidence="10 12">CBS 141442</strain>
        <strain evidence="9">PYCC 4715</strain>
    </source>
</reference>
<organism evidence="9 11">
    <name type="scientific">Sungouiella intermedia</name>
    <dbReference type="NCBI Taxonomy" id="45354"/>
    <lineage>
        <taxon>Eukaryota</taxon>
        <taxon>Fungi</taxon>
        <taxon>Dikarya</taxon>
        <taxon>Ascomycota</taxon>
        <taxon>Saccharomycotina</taxon>
        <taxon>Pichiomycetes</taxon>
        <taxon>Metschnikowiaceae</taxon>
        <taxon>Sungouiella</taxon>
    </lineage>
</organism>
<dbReference type="OrthoDB" id="289038at2759"/>
<keyword evidence="5" id="KW-0788">Thiol protease</keyword>